<dbReference type="SUPFAM" id="SSF46689">
    <property type="entry name" value="Homeodomain-like"/>
    <property type="match status" value="1"/>
</dbReference>
<accession>A0ABW1VD44</accession>
<reference evidence="5" key="1">
    <citation type="journal article" date="2019" name="Int. J. Syst. Evol. Microbiol.">
        <title>The Global Catalogue of Microorganisms (GCM) 10K type strain sequencing project: providing services to taxonomists for standard genome sequencing and annotation.</title>
        <authorList>
            <consortium name="The Broad Institute Genomics Platform"/>
            <consortium name="The Broad Institute Genome Sequencing Center for Infectious Disease"/>
            <person name="Wu L."/>
            <person name="Ma J."/>
        </authorList>
    </citation>
    <scope>NUCLEOTIDE SEQUENCE [LARGE SCALE GENOMIC DNA]</scope>
    <source>
        <strain evidence="5">CCUG 43304</strain>
    </source>
</reference>
<proteinExistence type="predicted"/>
<keyword evidence="1 2" id="KW-0238">DNA-binding</keyword>
<evidence type="ECO:0000313" key="5">
    <source>
        <dbReference type="Proteomes" id="UP001596306"/>
    </source>
</evidence>
<dbReference type="InterPro" id="IPR001647">
    <property type="entry name" value="HTH_TetR"/>
</dbReference>
<keyword evidence="5" id="KW-1185">Reference proteome</keyword>
<dbReference type="Pfam" id="PF00440">
    <property type="entry name" value="TetR_N"/>
    <property type="match status" value="1"/>
</dbReference>
<dbReference type="Gene3D" id="1.10.357.10">
    <property type="entry name" value="Tetracycline Repressor, domain 2"/>
    <property type="match status" value="1"/>
</dbReference>
<dbReference type="PRINTS" id="PR00455">
    <property type="entry name" value="HTHTETR"/>
</dbReference>
<evidence type="ECO:0000259" key="3">
    <source>
        <dbReference type="PROSITE" id="PS50977"/>
    </source>
</evidence>
<dbReference type="Proteomes" id="UP001596306">
    <property type="component" value="Unassembled WGS sequence"/>
</dbReference>
<protein>
    <submittedName>
        <fullName evidence="4">TetR family transcriptional regulator</fullName>
    </submittedName>
</protein>
<dbReference type="InterPro" id="IPR041674">
    <property type="entry name" value="TetR_C_22"/>
</dbReference>
<dbReference type="RefSeq" id="WP_386729173.1">
    <property type="nucleotide sequence ID" value="NZ_JBHSTP010000001.1"/>
</dbReference>
<gene>
    <name evidence="4" type="ORF">ACFQB0_06875</name>
</gene>
<comment type="caution">
    <text evidence="4">The sequence shown here is derived from an EMBL/GenBank/DDBJ whole genome shotgun (WGS) entry which is preliminary data.</text>
</comment>
<organism evidence="4 5">
    <name type="scientific">Luethyella okanaganae</name>
    <dbReference type="NCBI Taxonomy" id="69372"/>
    <lineage>
        <taxon>Bacteria</taxon>
        <taxon>Bacillati</taxon>
        <taxon>Actinomycetota</taxon>
        <taxon>Actinomycetes</taxon>
        <taxon>Micrococcales</taxon>
        <taxon>Microbacteriaceae</taxon>
        <taxon>Luethyella</taxon>
    </lineage>
</organism>
<dbReference type="EMBL" id="JBHSTP010000001">
    <property type="protein sequence ID" value="MFC6355826.1"/>
    <property type="molecule type" value="Genomic_DNA"/>
</dbReference>
<evidence type="ECO:0000256" key="2">
    <source>
        <dbReference type="PROSITE-ProRule" id="PRU00335"/>
    </source>
</evidence>
<dbReference type="Pfam" id="PF17928">
    <property type="entry name" value="TetR_C_22"/>
    <property type="match status" value="1"/>
</dbReference>
<evidence type="ECO:0000256" key="1">
    <source>
        <dbReference type="ARBA" id="ARBA00023125"/>
    </source>
</evidence>
<dbReference type="PANTHER" id="PTHR30055:SF226">
    <property type="entry name" value="HTH-TYPE TRANSCRIPTIONAL REGULATOR PKSA"/>
    <property type="match status" value="1"/>
</dbReference>
<name>A0ABW1VD44_9MICO</name>
<dbReference type="InterPro" id="IPR009057">
    <property type="entry name" value="Homeodomain-like_sf"/>
</dbReference>
<dbReference type="PROSITE" id="PS50977">
    <property type="entry name" value="HTH_TETR_2"/>
    <property type="match status" value="1"/>
</dbReference>
<feature type="DNA-binding region" description="H-T-H motif" evidence="2">
    <location>
        <begin position="29"/>
        <end position="48"/>
    </location>
</feature>
<dbReference type="PANTHER" id="PTHR30055">
    <property type="entry name" value="HTH-TYPE TRANSCRIPTIONAL REGULATOR RUTR"/>
    <property type="match status" value="1"/>
</dbReference>
<dbReference type="InterPro" id="IPR050109">
    <property type="entry name" value="HTH-type_TetR-like_transc_reg"/>
</dbReference>
<evidence type="ECO:0000313" key="4">
    <source>
        <dbReference type="EMBL" id="MFC6355826.1"/>
    </source>
</evidence>
<feature type="domain" description="HTH tetR-type" evidence="3">
    <location>
        <begin position="6"/>
        <end position="66"/>
    </location>
</feature>
<sequence>MQQRSAERLNALLDAAAEVVDEVGFDRVTTAMIAERAGASIGTVYRYFPDRVAVLHALRDRSVQRFRLRVANEMIGRNPSNWWDAIDCTVTAFVDLYRTEAGFRIIHFADRERAPLPGEDIEAGFFAYRLANVLAEEFGLPGGPELTFRLEVIVEMADALLSRAFVTDPHGDERFIAECRSIMHAYLVSHYGTSSTHSPDDGRARRS</sequence>